<dbReference type="RefSeq" id="WP_127733983.1">
    <property type="nucleotide sequence ID" value="NZ_SACP01000047.1"/>
</dbReference>
<dbReference type="AlphaFoldDB" id="A0A3S2VNK5"/>
<evidence type="ECO:0000313" key="1">
    <source>
        <dbReference type="EMBL" id="RVU13163.1"/>
    </source>
</evidence>
<sequence>MDTKLYRVTAAAPARLFGRRAGEGDLLTLTEREARFEVDQGWIEEVADTPTAVVMGSDGPGLSFGTLTE</sequence>
<name>A0A3S2VNK5_9HYPH</name>
<reference evidence="1 2" key="1">
    <citation type="submission" date="2019-01" db="EMBL/GenBank/DDBJ databases">
        <authorList>
            <person name="Chen W.-M."/>
        </authorList>
    </citation>
    <scope>NUCLEOTIDE SEQUENCE [LARGE SCALE GENOMIC DNA]</scope>
    <source>
        <strain evidence="1 2">TER-1</strain>
    </source>
</reference>
<protein>
    <submittedName>
        <fullName evidence="1">Uncharacterized protein</fullName>
    </submittedName>
</protein>
<evidence type="ECO:0000313" key="2">
    <source>
        <dbReference type="Proteomes" id="UP000286997"/>
    </source>
</evidence>
<proteinExistence type="predicted"/>
<dbReference type="Proteomes" id="UP000286997">
    <property type="component" value="Unassembled WGS sequence"/>
</dbReference>
<accession>A0A3S2VNK5</accession>
<dbReference type="OrthoDB" id="9956522at2"/>
<organism evidence="1 2">
    <name type="scientific">Methylobacterium oryzihabitans</name>
    <dbReference type="NCBI Taxonomy" id="2499852"/>
    <lineage>
        <taxon>Bacteria</taxon>
        <taxon>Pseudomonadati</taxon>
        <taxon>Pseudomonadota</taxon>
        <taxon>Alphaproteobacteria</taxon>
        <taxon>Hyphomicrobiales</taxon>
        <taxon>Methylobacteriaceae</taxon>
        <taxon>Methylobacterium</taxon>
    </lineage>
</organism>
<gene>
    <name evidence="1" type="ORF">EOE48_27015</name>
</gene>
<keyword evidence="2" id="KW-1185">Reference proteome</keyword>
<dbReference type="EMBL" id="SACP01000047">
    <property type="protein sequence ID" value="RVU13163.1"/>
    <property type="molecule type" value="Genomic_DNA"/>
</dbReference>
<comment type="caution">
    <text evidence="1">The sequence shown here is derived from an EMBL/GenBank/DDBJ whole genome shotgun (WGS) entry which is preliminary data.</text>
</comment>